<dbReference type="RefSeq" id="WP_271199420.1">
    <property type="nucleotide sequence ID" value="NZ_BSFL01000001.1"/>
</dbReference>
<evidence type="ECO:0008006" key="4">
    <source>
        <dbReference type="Google" id="ProtNLM"/>
    </source>
</evidence>
<organism evidence="2 3">
    <name type="scientific">Methylopila turkensis</name>
    <dbReference type="NCBI Taxonomy" id="1437816"/>
    <lineage>
        <taxon>Bacteria</taxon>
        <taxon>Pseudomonadati</taxon>
        <taxon>Pseudomonadota</taxon>
        <taxon>Alphaproteobacteria</taxon>
        <taxon>Hyphomicrobiales</taxon>
        <taxon>Methylopilaceae</taxon>
        <taxon>Methylopila</taxon>
    </lineage>
</organism>
<sequence>MIRFLLRLLGFLVLAAGFVALVVDGARSIAAGVLSLTPTAQSWAQFSPDTLESVKRFVADLGVPALENPVLSSILASPTFAPLIVIGVLLMLLGRRPRRRVGVEP</sequence>
<dbReference type="EMBL" id="BSFL01000001">
    <property type="protein sequence ID" value="GLK78925.1"/>
    <property type="molecule type" value="Genomic_DNA"/>
</dbReference>
<dbReference type="AlphaFoldDB" id="A0A9W6N5Z8"/>
<evidence type="ECO:0000313" key="3">
    <source>
        <dbReference type="Proteomes" id="UP001143309"/>
    </source>
</evidence>
<proteinExistence type="predicted"/>
<protein>
    <recommendedName>
        <fullName evidence="4">PetM family of cytochrome b6f complex subunit 7</fullName>
    </recommendedName>
</protein>
<gene>
    <name evidence="2" type="ORF">GCM10008174_06660</name>
</gene>
<accession>A0A9W6N5Z8</accession>
<keyword evidence="1" id="KW-0472">Membrane</keyword>
<keyword evidence="1" id="KW-1133">Transmembrane helix</keyword>
<comment type="caution">
    <text evidence="2">The sequence shown here is derived from an EMBL/GenBank/DDBJ whole genome shotgun (WGS) entry which is preliminary data.</text>
</comment>
<reference evidence="2" key="1">
    <citation type="journal article" date="2014" name="Int. J. Syst. Evol. Microbiol.">
        <title>Complete genome sequence of Corynebacterium casei LMG S-19264T (=DSM 44701T), isolated from a smear-ripened cheese.</title>
        <authorList>
            <consortium name="US DOE Joint Genome Institute (JGI-PGF)"/>
            <person name="Walter F."/>
            <person name="Albersmeier A."/>
            <person name="Kalinowski J."/>
            <person name="Ruckert C."/>
        </authorList>
    </citation>
    <scope>NUCLEOTIDE SEQUENCE</scope>
    <source>
        <strain evidence="2">VKM B-2748</strain>
    </source>
</reference>
<keyword evidence="3" id="KW-1185">Reference proteome</keyword>
<dbReference type="Proteomes" id="UP001143309">
    <property type="component" value="Unassembled WGS sequence"/>
</dbReference>
<feature type="transmembrane region" description="Helical" evidence="1">
    <location>
        <begin position="70"/>
        <end position="93"/>
    </location>
</feature>
<keyword evidence="1" id="KW-0812">Transmembrane</keyword>
<evidence type="ECO:0000256" key="1">
    <source>
        <dbReference type="SAM" id="Phobius"/>
    </source>
</evidence>
<evidence type="ECO:0000313" key="2">
    <source>
        <dbReference type="EMBL" id="GLK78925.1"/>
    </source>
</evidence>
<name>A0A9W6N5Z8_9HYPH</name>
<reference evidence="2" key="2">
    <citation type="submission" date="2023-01" db="EMBL/GenBank/DDBJ databases">
        <authorList>
            <person name="Sun Q."/>
            <person name="Evtushenko L."/>
        </authorList>
    </citation>
    <scope>NUCLEOTIDE SEQUENCE</scope>
    <source>
        <strain evidence="2">VKM B-2748</strain>
    </source>
</reference>